<dbReference type="InterPro" id="IPR000055">
    <property type="entry name" value="Restrct_endonuc_typeI_TRD"/>
</dbReference>
<keyword evidence="5" id="KW-0255">Endonuclease</keyword>
<dbReference type="GO" id="GO:0016787">
    <property type="term" value="F:hydrolase activity"/>
    <property type="evidence" value="ECO:0007669"/>
    <property type="project" value="UniProtKB-KW"/>
</dbReference>
<name>A0ABU9DBE2_9PROT</name>
<evidence type="ECO:0000256" key="2">
    <source>
        <dbReference type="ARBA" id="ARBA00022747"/>
    </source>
</evidence>
<keyword evidence="5" id="KW-0378">Hydrolase</keyword>
<accession>A0ABU9DBE2</accession>
<evidence type="ECO:0000256" key="3">
    <source>
        <dbReference type="ARBA" id="ARBA00023125"/>
    </source>
</evidence>
<keyword evidence="5" id="KW-0540">Nuclease</keyword>
<dbReference type="EC" id="3.1.21.-" evidence="5"/>
<dbReference type="EMBL" id="JBBPCO010000017">
    <property type="protein sequence ID" value="MEK8090835.1"/>
    <property type="molecule type" value="Genomic_DNA"/>
</dbReference>
<dbReference type="Proteomes" id="UP001446205">
    <property type="component" value="Unassembled WGS sequence"/>
</dbReference>
<dbReference type="RefSeq" id="WP_341371891.1">
    <property type="nucleotide sequence ID" value="NZ_JBBPCO010000017.1"/>
</dbReference>
<organism evidence="5 6">
    <name type="scientific">Thermithiobacillus plumbiphilus</name>
    <dbReference type="NCBI Taxonomy" id="1729899"/>
    <lineage>
        <taxon>Bacteria</taxon>
        <taxon>Pseudomonadati</taxon>
        <taxon>Pseudomonadota</taxon>
        <taxon>Acidithiobacillia</taxon>
        <taxon>Acidithiobacillales</taxon>
        <taxon>Thermithiobacillaceae</taxon>
        <taxon>Thermithiobacillus</taxon>
    </lineage>
</organism>
<dbReference type="Pfam" id="PF01420">
    <property type="entry name" value="Methylase_S"/>
    <property type="match status" value="1"/>
</dbReference>
<reference evidence="5 6" key="1">
    <citation type="submission" date="2024-04" db="EMBL/GenBank/DDBJ databases">
        <authorList>
            <person name="Abashina T."/>
            <person name="Shaikin A."/>
        </authorList>
    </citation>
    <scope>NUCLEOTIDE SEQUENCE [LARGE SCALE GENOMIC DNA]</scope>
    <source>
        <strain evidence="5 6">AAFK</strain>
    </source>
</reference>
<comment type="caution">
    <text evidence="5">The sequence shown here is derived from an EMBL/GenBank/DDBJ whole genome shotgun (WGS) entry which is preliminary data.</text>
</comment>
<evidence type="ECO:0000313" key="6">
    <source>
        <dbReference type="Proteomes" id="UP001446205"/>
    </source>
</evidence>
<dbReference type="PANTHER" id="PTHR43140">
    <property type="entry name" value="TYPE-1 RESTRICTION ENZYME ECOKI SPECIFICITY PROTEIN"/>
    <property type="match status" value="1"/>
</dbReference>
<dbReference type="PANTHER" id="PTHR43140:SF1">
    <property type="entry name" value="TYPE I RESTRICTION ENZYME ECOKI SPECIFICITY SUBUNIT"/>
    <property type="match status" value="1"/>
</dbReference>
<sequence length="99" mass="11099">RSAQYRKELERISSGATMLNLSNKALSNLRVSIPDVKEQNKIVDRIVELRESCQEIESIYQQKLAALAELKQSLLQKAFSGELTANKKAPDAILKEKVA</sequence>
<evidence type="ECO:0000256" key="1">
    <source>
        <dbReference type="ARBA" id="ARBA00010923"/>
    </source>
</evidence>
<evidence type="ECO:0000259" key="4">
    <source>
        <dbReference type="Pfam" id="PF01420"/>
    </source>
</evidence>
<dbReference type="InterPro" id="IPR051212">
    <property type="entry name" value="Type-I_RE_S_subunit"/>
</dbReference>
<dbReference type="GO" id="GO:0004519">
    <property type="term" value="F:endonuclease activity"/>
    <property type="evidence" value="ECO:0007669"/>
    <property type="project" value="UniProtKB-KW"/>
</dbReference>
<keyword evidence="6" id="KW-1185">Reference proteome</keyword>
<keyword evidence="3" id="KW-0238">DNA-binding</keyword>
<dbReference type="InterPro" id="IPR044946">
    <property type="entry name" value="Restrct_endonuc_typeI_TRD_sf"/>
</dbReference>
<keyword evidence="2" id="KW-0680">Restriction system</keyword>
<gene>
    <name evidence="5" type="ORF">WOB96_13840</name>
</gene>
<proteinExistence type="inferred from homology"/>
<feature type="non-terminal residue" evidence="5">
    <location>
        <position position="1"/>
    </location>
</feature>
<protein>
    <submittedName>
        <fullName evidence="5">Restriction endonuclease subunit S</fullName>
        <ecNumber evidence="5">3.1.21.-</ecNumber>
    </submittedName>
</protein>
<feature type="domain" description="Type I restriction modification DNA specificity" evidence="4">
    <location>
        <begin position="7"/>
        <end position="58"/>
    </location>
</feature>
<comment type="similarity">
    <text evidence="1">Belongs to the type-I restriction system S methylase family.</text>
</comment>
<evidence type="ECO:0000313" key="5">
    <source>
        <dbReference type="EMBL" id="MEK8090835.1"/>
    </source>
</evidence>
<dbReference type="Gene3D" id="3.90.220.20">
    <property type="entry name" value="DNA methylase specificity domains"/>
    <property type="match status" value="1"/>
</dbReference>
<dbReference type="SUPFAM" id="SSF116734">
    <property type="entry name" value="DNA methylase specificity domain"/>
    <property type="match status" value="1"/>
</dbReference>